<keyword evidence="3" id="KW-1185">Reference proteome</keyword>
<dbReference type="EMBL" id="AP006487">
    <property type="protein sequence ID" value="BAM79307.1"/>
    <property type="molecule type" value="Genomic_DNA"/>
</dbReference>
<dbReference type="Gramene" id="CME081CT">
    <property type="protein sequence ID" value="CME081CT"/>
    <property type="gene ID" value="CME081C"/>
</dbReference>
<proteinExistence type="predicted"/>
<dbReference type="GeneID" id="16992856"/>
<dbReference type="AlphaFoldDB" id="M1VAV7"/>
<evidence type="ECO:0000313" key="2">
    <source>
        <dbReference type="EMBL" id="BAM79307.1"/>
    </source>
</evidence>
<gene>
    <name evidence="2" type="ORF">CYME_CME081C</name>
</gene>
<reference evidence="2 3" key="2">
    <citation type="journal article" date="2007" name="BMC Biol.">
        <title>A 100%-complete sequence reveals unusually simple genomic features in the hot-spring red alga Cyanidioschyzon merolae.</title>
        <authorList>
            <person name="Nozaki H."/>
            <person name="Takano H."/>
            <person name="Misumi O."/>
            <person name="Terasawa K."/>
            <person name="Matsuzaki M."/>
            <person name="Maruyama S."/>
            <person name="Nishida K."/>
            <person name="Yagisawa F."/>
            <person name="Yoshida Y."/>
            <person name="Fujiwara T."/>
            <person name="Takio S."/>
            <person name="Tamura K."/>
            <person name="Chung S.J."/>
            <person name="Nakamura S."/>
            <person name="Kuroiwa H."/>
            <person name="Tanaka K."/>
            <person name="Sato N."/>
            <person name="Kuroiwa T."/>
        </authorList>
    </citation>
    <scope>NUCLEOTIDE SEQUENCE [LARGE SCALE GENOMIC DNA]</scope>
    <source>
        <strain evidence="2 3">10D</strain>
    </source>
</reference>
<dbReference type="Proteomes" id="UP000007014">
    <property type="component" value="Chromosome 5"/>
</dbReference>
<sequence>MSVSKVWLLVPTGRPGQLWQSRVAGEPPPLTDAHVHETLRSLEAQGFRLLVQVRLPARLCKTTCERDNEGTTDRMFLIFVGKSGESLLRGQSLTTANLEWRCVFSTMDATDEQKGELGQQNSRPHGKPGLLANFWSALEDRAESAAATALGEQLTLGSEEPGDDAHQRQTTRPPRSSVQSSLELEWTQEPMDDSAEDLLTSDSEDEDAVVNEARLRLERCSQQCVRFGDPMPLLLSERRNRQASPREQRYCKQCGGMLKFVLQFFVQKCLFLCERLAFANAGLDFPKEVFSTDIESADVFHCEAGCGAAELDLQ</sequence>
<evidence type="ECO:0000313" key="3">
    <source>
        <dbReference type="Proteomes" id="UP000007014"/>
    </source>
</evidence>
<dbReference type="KEGG" id="cme:CYME_CME081C"/>
<feature type="compositionally biased region" description="Polar residues" evidence="1">
    <location>
        <begin position="168"/>
        <end position="182"/>
    </location>
</feature>
<protein>
    <submittedName>
        <fullName evidence="2">Uncharacterized protein</fullName>
    </submittedName>
</protein>
<reference evidence="2 3" key="1">
    <citation type="journal article" date="2004" name="Nature">
        <title>Genome sequence of the ultrasmall unicellular red alga Cyanidioschyzon merolae 10D.</title>
        <authorList>
            <person name="Matsuzaki M."/>
            <person name="Misumi O."/>
            <person name="Shin-i T."/>
            <person name="Maruyama S."/>
            <person name="Takahara M."/>
            <person name="Miyagishima S."/>
            <person name="Mori T."/>
            <person name="Nishida K."/>
            <person name="Yagisawa F."/>
            <person name="Nishida K."/>
            <person name="Yoshida Y."/>
            <person name="Nishimura Y."/>
            <person name="Nakao S."/>
            <person name="Kobayashi T."/>
            <person name="Momoyama Y."/>
            <person name="Higashiyama T."/>
            <person name="Minoda A."/>
            <person name="Sano M."/>
            <person name="Nomoto H."/>
            <person name="Oishi K."/>
            <person name="Hayashi H."/>
            <person name="Ohta F."/>
            <person name="Nishizaka S."/>
            <person name="Haga S."/>
            <person name="Miura S."/>
            <person name="Morishita T."/>
            <person name="Kabeya Y."/>
            <person name="Terasawa K."/>
            <person name="Suzuki Y."/>
            <person name="Ishii Y."/>
            <person name="Asakawa S."/>
            <person name="Takano H."/>
            <person name="Ohta N."/>
            <person name="Kuroiwa H."/>
            <person name="Tanaka K."/>
            <person name="Shimizu N."/>
            <person name="Sugano S."/>
            <person name="Sato N."/>
            <person name="Nozaki H."/>
            <person name="Ogasawara N."/>
            <person name="Kohara Y."/>
            <person name="Kuroiwa T."/>
        </authorList>
    </citation>
    <scope>NUCLEOTIDE SEQUENCE [LARGE SCALE GENOMIC DNA]</scope>
    <source>
        <strain evidence="2 3">10D</strain>
    </source>
</reference>
<evidence type="ECO:0000256" key="1">
    <source>
        <dbReference type="SAM" id="MobiDB-lite"/>
    </source>
</evidence>
<dbReference type="RefSeq" id="XP_005535593.1">
    <property type="nucleotide sequence ID" value="XM_005535536.1"/>
</dbReference>
<dbReference type="HOGENOM" id="CLU_886704_0_0_1"/>
<name>M1VAV7_CYAM1</name>
<dbReference type="OrthoDB" id="10578981at2759"/>
<feature type="region of interest" description="Disordered" evidence="1">
    <location>
        <begin position="155"/>
        <end position="205"/>
    </location>
</feature>
<organism evidence="2 3">
    <name type="scientific">Cyanidioschyzon merolae (strain NIES-3377 / 10D)</name>
    <name type="common">Unicellular red alga</name>
    <dbReference type="NCBI Taxonomy" id="280699"/>
    <lineage>
        <taxon>Eukaryota</taxon>
        <taxon>Rhodophyta</taxon>
        <taxon>Bangiophyceae</taxon>
        <taxon>Cyanidiales</taxon>
        <taxon>Cyanidiaceae</taxon>
        <taxon>Cyanidioschyzon</taxon>
    </lineage>
</organism>
<accession>M1VAV7</accession>